<keyword evidence="6 8" id="KW-1133">Transmembrane helix</keyword>
<evidence type="ECO:0000313" key="11">
    <source>
        <dbReference type="Proteomes" id="UP000076476"/>
    </source>
</evidence>
<dbReference type="SUPFAM" id="SSF161098">
    <property type="entry name" value="MetI-like"/>
    <property type="match status" value="1"/>
</dbReference>
<dbReference type="PANTHER" id="PTHR30614">
    <property type="entry name" value="MEMBRANE COMPONENT OF AMINO ACID ABC TRANSPORTER"/>
    <property type="match status" value="1"/>
</dbReference>
<dbReference type="Proteomes" id="UP000076476">
    <property type="component" value="Unassembled WGS sequence"/>
</dbReference>
<dbReference type="CDD" id="cd06261">
    <property type="entry name" value="TM_PBP2"/>
    <property type="match status" value="1"/>
</dbReference>
<dbReference type="Gene3D" id="1.10.3720.10">
    <property type="entry name" value="MetI-like"/>
    <property type="match status" value="1"/>
</dbReference>
<dbReference type="Pfam" id="PF00528">
    <property type="entry name" value="BPD_transp_1"/>
    <property type="match status" value="1"/>
</dbReference>
<evidence type="ECO:0000259" key="9">
    <source>
        <dbReference type="PROSITE" id="PS50928"/>
    </source>
</evidence>
<evidence type="ECO:0000256" key="3">
    <source>
        <dbReference type="ARBA" id="ARBA00022475"/>
    </source>
</evidence>
<dbReference type="GO" id="GO:0022857">
    <property type="term" value="F:transmembrane transporter activity"/>
    <property type="evidence" value="ECO:0007669"/>
    <property type="project" value="InterPro"/>
</dbReference>
<dbReference type="EMBL" id="LWBR01000065">
    <property type="protein sequence ID" value="KZN95049.1"/>
    <property type="molecule type" value="Genomic_DNA"/>
</dbReference>
<evidence type="ECO:0000256" key="5">
    <source>
        <dbReference type="ARBA" id="ARBA00022970"/>
    </source>
</evidence>
<protein>
    <submittedName>
        <fullName evidence="10">ABC transporter permease</fullName>
    </submittedName>
</protein>
<dbReference type="FunFam" id="1.10.3720.10:FF:000006">
    <property type="entry name" value="Glutamate/aspartate ABC transporter, permease protein GltK"/>
    <property type="match status" value="1"/>
</dbReference>
<gene>
    <name evidence="10" type="ORF">AZI98_15585</name>
</gene>
<keyword evidence="7 8" id="KW-0472">Membrane</keyword>
<keyword evidence="3" id="KW-1003">Cell membrane</keyword>
<evidence type="ECO:0000256" key="1">
    <source>
        <dbReference type="ARBA" id="ARBA00004651"/>
    </source>
</evidence>
<feature type="transmembrane region" description="Helical" evidence="8">
    <location>
        <begin position="204"/>
        <end position="225"/>
    </location>
</feature>
<dbReference type="InterPro" id="IPR043429">
    <property type="entry name" value="ArtM/GltK/GlnP/TcyL/YhdX-like"/>
</dbReference>
<dbReference type="STRING" id="33936.AZI98_15585"/>
<comment type="caution">
    <text evidence="10">The sequence shown here is derived from an EMBL/GenBank/DDBJ whole genome shotgun (WGS) entry which is preliminary data.</text>
</comment>
<dbReference type="GO" id="GO:0043190">
    <property type="term" value="C:ATP-binding cassette (ABC) transporter complex"/>
    <property type="evidence" value="ECO:0007669"/>
    <property type="project" value="InterPro"/>
</dbReference>
<reference evidence="10 11" key="1">
    <citation type="submission" date="2016-04" db="EMBL/GenBank/DDBJ databases">
        <title>Draft genome sequence of Aeribacillus pallidus 8m3 from petroleum reservoir.</title>
        <authorList>
            <person name="Poltaraus A.B."/>
            <person name="Nazina T.N."/>
            <person name="Tourova T.P."/>
            <person name="Malakho S.M."/>
            <person name="Korshunova A.V."/>
            <person name="Sokolova D.S."/>
        </authorList>
    </citation>
    <scope>NUCLEOTIDE SEQUENCE [LARGE SCALE GENOMIC DNA]</scope>
    <source>
        <strain evidence="10 11">8m3</strain>
    </source>
</reference>
<dbReference type="AlphaFoldDB" id="A0A165WJZ6"/>
<dbReference type="NCBIfam" id="TIGR01726">
    <property type="entry name" value="HEQRo_perm_3TM"/>
    <property type="match status" value="1"/>
</dbReference>
<organism evidence="10 11">
    <name type="scientific">Aeribacillus pallidus</name>
    <dbReference type="NCBI Taxonomy" id="33936"/>
    <lineage>
        <taxon>Bacteria</taxon>
        <taxon>Bacillati</taxon>
        <taxon>Bacillota</taxon>
        <taxon>Bacilli</taxon>
        <taxon>Bacillales</taxon>
        <taxon>Bacillaceae</taxon>
        <taxon>Aeribacillus</taxon>
    </lineage>
</organism>
<evidence type="ECO:0000313" key="10">
    <source>
        <dbReference type="EMBL" id="KZN95049.1"/>
    </source>
</evidence>
<dbReference type="InterPro" id="IPR010065">
    <property type="entry name" value="AA_ABC_transptr_permease_3TM"/>
</dbReference>
<evidence type="ECO:0000256" key="6">
    <source>
        <dbReference type="ARBA" id="ARBA00022989"/>
    </source>
</evidence>
<accession>A0A165WJZ6</accession>
<feature type="domain" description="ABC transmembrane type-1" evidence="9">
    <location>
        <begin position="21"/>
        <end position="222"/>
    </location>
</feature>
<dbReference type="RefSeq" id="WP_063389179.1">
    <property type="nucleotide sequence ID" value="NZ_LWBR01000065.1"/>
</dbReference>
<dbReference type="PROSITE" id="PS50928">
    <property type="entry name" value="ABC_TM1"/>
    <property type="match status" value="1"/>
</dbReference>
<sequence>MATTIDFKFALEQVPEVLKGVPVTLTIAIVAMVLGLVFGLLIALCRIYKVPVLNQLSIVYISFIRGTPLVVQLYVFFYGVPVLFDFLNHHFGLNLNADEVPTMIYALIAYTINTAAYEAEIFRASINAVNAGQMEAAYSVGMTTAQGLYRIVLPQAFVVAFPNLGNTFIGLIKATSLAFAVKVVEILAITRIIANNGYKFLEMYLVASIIYWIICWVCEVIFAKLEKKMSRYEKRMDLKTTA</sequence>
<evidence type="ECO:0000256" key="4">
    <source>
        <dbReference type="ARBA" id="ARBA00022692"/>
    </source>
</evidence>
<keyword evidence="2 8" id="KW-0813">Transport</keyword>
<feature type="transmembrane region" description="Helical" evidence="8">
    <location>
        <begin position="20"/>
        <end position="44"/>
    </location>
</feature>
<name>A0A165WJZ6_9BACI</name>
<keyword evidence="4 8" id="KW-0812">Transmembrane</keyword>
<evidence type="ECO:0000256" key="8">
    <source>
        <dbReference type="RuleBase" id="RU363032"/>
    </source>
</evidence>
<comment type="similarity">
    <text evidence="8">Belongs to the binding-protein-dependent transport system permease family.</text>
</comment>
<proteinExistence type="inferred from homology"/>
<evidence type="ECO:0000256" key="2">
    <source>
        <dbReference type="ARBA" id="ARBA00022448"/>
    </source>
</evidence>
<keyword evidence="11" id="KW-1185">Reference proteome</keyword>
<comment type="subcellular location">
    <subcellularLocation>
        <location evidence="1 8">Cell membrane</location>
        <topology evidence="1 8">Multi-pass membrane protein</topology>
    </subcellularLocation>
</comment>
<dbReference type="PANTHER" id="PTHR30614:SF0">
    <property type="entry name" value="L-CYSTINE TRANSPORT SYSTEM PERMEASE PROTEIN TCYL"/>
    <property type="match status" value="1"/>
</dbReference>
<keyword evidence="5" id="KW-0029">Amino-acid transport</keyword>
<feature type="transmembrane region" description="Helical" evidence="8">
    <location>
        <begin position="56"/>
        <end position="77"/>
    </location>
</feature>
<dbReference type="InterPro" id="IPR035906">
    <property type="entry name" value="MetI-like_sf"/>
</dbReference>
<dbReference type="OrthoDB" id="9805999at2"/>
<dbReference type="GO" id="GO:0006865">
    <property type="term" value="P:amino acid transport"/>
    <property type="evidence" value="ECO:0007669"/>
    <property type="project" value="UniProtKB-KW"/>
</dbReference>
<dbReference type="InterPro" id="IPR000515">
    <property type="entry name" value="MetI-like"/>
</dbReference>
<evidence type="ECO:0000256" key="7">
    <source>
        <dbReference type="ARBA" id="ARBA00023136"/>
    </source>
</evidence>